<sequence length="123" mass="14335">MGAGQSDLYKGTYGDNPDNIPDEFKGRIKLPENDSQIKHIFEEREGHLPDTPENRKMLTELANDEHFHVGKDMYGNDWHTRINVDGTQDWVRHQNQVINEGGKNSIPRQWHDRTGLNNDPWEE</sequence>
<evidence type="ECO:0000313" key="3">
    <source>
        <dbReference type="EMBL" id="RFD77531.1"/>
    </source>
</evidence>
<organism evidence="2 4">
    <name type="scientific">Gardnerella vaginalis</name>
    <dbReference type="NCBI Taxonomy" id="2702"/>
    <lineage>
        <taxon>Bacteria</taxon>
        <taxon>Bacillati</taxon>
        <taxon>Actinomycetota</taxon>
        <taxon>Actinomycetes</taxon>
        <taxon>Bifidobacteriales</taxon>
        <taxon>Bifidobacteriaceae</taxon>
        <taxon>Gardnerella</taxon>
    </lineage>
</organism>
<reference evidence="2 4" key="1">
    <citation type="submission" date="2016-01" db="EMBL/GenBank/DDBJ databases">
        <authorList>
            <person name="Oliw E.H."/>
        </authorList>
    </citation>
    <scope>NUCLEOTIDE SEQUENCE [LARGE SCALE GENOMIC DNA]</scope>
    <source>
        <strain evidence="2 4">PSS_7772B</strain>
    </source>
</reference>
<dbReference type="OrthoDB" id="5475817at2"/>
<dbReference type="AlphaFoldDB" id="A0A133NSB4"/>
<evidence type="ECO:0000256" key="1">
    <source>
        <dbReference type="SAM" id="MobiDB-lite"/>
    </source>
</evidence>
<feature type="region of interest" description="Disordered" evidence="1">
    <location>
        <begin position="99"/>
        <end position="123"/>
    </location>
</feature>
<protein>
    <submittedName>
        <fullName evidence="3">Filamentous hemagglutinin family protein</fullName>
    </submittedName>
</protein>
<accession>A0A133NSB4</accession>
<dbReference type="Proteomes" id="UP000070687">
    <property type="component" value="Unassembled WGS sequence"/>
</dbReference>
<dbReference type="RefSeq" id="WP_004130966.1">
    <property type="nucleotide sequence ID" value="NZ_JBLLQE010000019.1"/>
</dbReference>
<name>A0A133NSB4_GARVA</name>
<gene>
    <name evidence="3" type="ORF">AXE73_02760</name>
    <name evidence="2" type="ORF">HMPREF3208_01143</name>
</gene>
<proteinExistence type="predicted"/>
<reference evidence="3 5" key="2">
    <citation type="submission" date="2016-02" db="EMBL/GenBank/DDBJ databases">
        <title>Gardnerella vaginalis Subgroups Defined by cpn60 Sequencing and Sialidase Activity in Isolates from Canada, Belgium and Kenya.</title>
        <authorList>
            <person name="Schellenberg J."/>
            <person name="Paramel Jayaprakash T."/>
            <person name="Withana Gamage N."/>
            <person name="Patterson M.H."/>
            <person name="Vaneechoutte M."/>
            <person name="Hill J.E."/>
        </authorList>
    </citation>
    <scope>NUCLEOTIDE SEQUENCE [LARGE SCALE GENOMIC DNA]</scope>
    <source>
        <strain evidence="3 5">N144</strain>
    </source>
</reference>
<evidence type="ECO:0000313" key="2">
    <source>
        <dbReference type="EMBL" id="KXA19158.1"/>
    </source>
</evidence>
<evidence type="ECO:0000313" key="5">
    <source>
        <dbReference type="Proteomes" id="UP000258533"/>
    </source>
</evidence>
<comment type="caution">
    <text evidence="2">The sequence shown here is derived from an EMBL/GenBank/DDBJ whole genome shotgun (WGS) entry which is preliminary data.</text>
</comment>
<dbReference type="Proteomes" id="UP000258533">
    <property type="component" value="Unassembled WGS sequence"/>
</dbReference>
<feature type="region of interest" description="Disordered" evidence="1">
    <location>
        <begin position="1"/>
        <end position="21"/>
    </location>
</feature>
<dbReference type="EMBL" id="LRQB01000075">
    <property type="protein sequence ID" value="KXA19158.1"/>
    <property type="molecule type" value="Genomic_DNA"/>
</dbReference>
<evidence type="ECO:0000313" key="4">
    <source>
        <dbReference type="Proteomes" id="UP000070687"/>
    </source>
</evidence>
<dbReference type="PATRIC" id="fig|2702.100.peg.1128"/>
<dbReference type="EMBL" id="LRTT01000001">
    <property type="protein sequence ID" value="RFD77531.1"/>
    <property type="molecule type" value="Genomic_DNA"/>
</dbReference>